<dbReference type="Proteomes" id="UP000311605">
    <property type="component" value="Unassembled WGS sequence"/>
</dbReference>
<protein>
    <submittedName>
        <fullName evidence="1">Uncharacterized protein</fullName>
    </submittedName>
</protein>
<name>A0A5C4XPB0_9HYPH</name>
<evidence type="ECO:0000313" key="2">
    <source>
        <dbReference type="Proteomes" id="UP000311605"/>
    </source>
</evidence>
<accession>A0A5C4XPB0</accession>
<evidence type="ECO:0000313" key="1">
    <source>
        <dbReference type="EMBL" id="TNM65069.1"/>
    </source>
</evidence>
<organism evidence="1 2">
    <name type="scientific">Aliirhizobium smilacinae</name>
    <dbReference type="NCBI Taxonomy" id="1395944"/>
    <lineage>
        <taxon>Bacteria</taxon>
        <taxon>Pseudomonadati</taxon>
        <taxon>Pseudomonadota</taxon>
        <taxon>Alphaproteobacteria</taxon>
        <taxon>Hyphomicrobiales</taxon>
        <taxon>Rhizobiaceae</taxon>
        <taxon>Aliirhizobium</taxon>
    </lineage>
</organism>
<sequence>MSEAFAATDNLGVTKITSPLMEVLDNRLLRLAVHDDHDEFVVAYSRLHRHLARSFLRALQVAEKYEKARNQEIAENNELLSSDADELKDAFLEAAYRFAELNEFYEKDLRSYFPQIHRSEAYQHFSANLKRLSRPWDLLCNRSKHNHTYLVIAECVYEDSSRCWGFSMYHRDGDLISVDHRFHKSLDIVSFRRAFRTLLDTILHIDILAADLFKEIPDEQGAAPLETYVVFLPYEAVILKVLAQSWIGMPGESVPAFNVGDQPQFRGLGGSISPGIGDATMSFIFDFYGRNVRVRIPYGKGEFGSEISFPEYRARLPFPMYLRMVVQNITVEPIPAPAYPFTNIGVSFEQ</sequence>
<dbReference type="EMBL" id="VDMN01000001">
    <property type="protein sequence ID" value="TNM65069.1"/>
    <property type="molecule type" value="Genomic_DNA"/>
</dbReference>
<dbReference type="AlphaFoldDB" id="A0A5C4XPB0"/>
<reference evidence="1 2" key="1">
    <citation type="submission" date="2019-06" db="EMBL/GenBank/DDBJ databases">
        <title>The draft genome of Rhizobium smilacinae PTYR-5.</title>
        <authorList>
            <person name="Liu L."/>
            <person name="Li L."/>
            <person name="Zhang X."/>
        </authorList>
    </citation>
    <scope>NUCLEOTIDE SEQUENCE [LARGE SCALE GENOMIC DNA]</scope>
    <source>
        <strain evidence="1 2">PTYR-5</strain>
    </source>
</reference>
<proteinExistence type="predicted"/>
<gene>
    <name evidence="1" type="ORF">FHP24_01880</name>
</gene>
<dbReference type="RefSeq" id="WP_139672087.1">
    <property type="nucleotide sequence ID" value="NZ_VDMN01000001.1"/>
</dbReference>
<comment type="caution">
    <text evidence="1">The sequence shown here is derived from an EMBL/GenBank/DDBJ whole genome shotgun (WGS) entry which is preliminary data.</text>
</comment>
<keyword evidence="2" id="KW-1185">Reference proteome</keyword>
<dbReference type="OrthoDB" id="9819327at2"/>